<proteinExistence type="predicted"/>
<feature type="region of interest" description="Disordered" evidence="1">
    <location>
        <begin position="1"/>
        <end position="26"/>
    </location>
</feature>
<keyword evidence="3" id="KW-1185">Reference proteome</keyword>
<evidence type="ECO:0000256" key="1">
    <source>
        <dbReference type="SAM" id="MobiDB-lite"/>
    </source>
</evidence>
<reference evidence="2 3" key="1">
    <citation type="submission" date="2024-02" db="EMBL/GenBank/DDBJ databases">
        <title>A draft genome for the cacao thread blight pathogen Marasmius crinis-equi.</title>
        <authorList>
            <person name="Cohen S.P."/>
            <person name="Baruah I.K."/>
            <person name="Amoako-Attah I."/>
            <person name="Bukari Y."/>
            <person name="Meinhardt L.W."/>
            <person name="Bailey B.A."/>
        </authorList>
    </citation>
    <scope>NUCLEOTIDE SEQUENCE [LARGE SCALE GENOMIC DNA]</scope>
    <source>
        <strain evidence="2 3">GH-76</strain>
    </source>
</reference>
<dbReference type="Proteomes" id="UP001465976">
    <property type="component" value="Unassembled WGS sequence"/>
</dbReference>
<evidence type="ECO:0000313" key="3">
    <source>
        <dbReference type="Proteomes" id="UP001465976"/>
    </source>
</evidence>
<dbReference type="EMBL" id="JBAHYK010000284">
    <property type="protein sequence ID" value="KAL0575673.1"/>
    <property type="molecule type" value="Genomic_DNA"/>
</dbReference>
<comment type="caution">
    <text evidence="2">The sequence shown here is derived from an EMBL/GenBank/DDBJ whole genome shotgun (WGS) entry which is preliminary data.</text>
</comment>
<feature type="region of interest" description="Disordered" evidence="1">
    <location>
        <begin position="44"/>
        <end position="64"/>
    </location>
</feature>
<accession>A0ABR3FK33</accession>
<gene>
    <name evidence="2" type="ORF">V5O48_006305</name>
</gene>
<feature type="non-terminal residue" evidence="2">
    <location>
        <position position="64"/>
    </location>
</feature>
<sequence length="64" mass="7005">MATPDRFQRDFAPGTAAGEARGKGESEVVGWRFSKNEFSDAMNEKVAIGQRQRDEAAETKKGVS</sequence>
<name>A0ABR3FK33_9AGAR</name>
<organism evidence="2 3">
    <name type="scientific">Marasmius crinis-equi</name>
    <dbReference type="NCBI Taxonomy" id="585013"/>
    <lineage>
        <taxon>Eukaryota</taxon>
        <taxon>Fungi</taxon>
        <taxon>Dikarya</taxon>
        <taxon>Basidiomycota</taxon>
        <taxon>Agaricomycotina</taxon>
        <taxon>Agaricomycetes</taxon>
        <taxon>Agaricomycetidae</taxon>
        <taxon>Agaricales</taxon>
        <taxon>Marasmiineae</taxon>
        <taxon>Marasmiaceae</taxon>
        <taxon>Marasmius</taxon>
    </lineage>
</organism>
<evidence type="ECO:0000313" key="2">
    <source>
        <dbReference type="EMBL" id="KAL0575673.1"/>
    </source>
</evidence>
<feature type="compositionally biased region" description="Basic and acidic residues" evidence="1">
    <location>
        <begin position="51"/>
        <end position="64"/>
    </location>
</feature>
<protein>
    <submittedName>
        <fullName evidence="2">Uncharacterized protein</fullName>
    </submittedName>
</protein>